<dbReference type="AlphaFoldDB" id="A0A9D9H181"/>
<keyword evidence="2" id="KW-0808">Transferase</keyword>
<accession>A0A9D9H181</accession>
<evidence type="ECO:0000256" key="4">
    <source>
        <dbReference type="PROSITE-ProRule" id="PRU00236"/>
    </source>
</evidence>
<reference evidence="6" key="2">
    <citation type="journal article" date="2021" name="PeerJ">
        <title>Extensive microbial diversity within the chicken gut microbiome revealed by metagenomics and culture.</title>
        <authorList>
            <person name="Gilroy R."/>
            <person name="Ravi A."/>
            <person name="Getino M."/>
            <person name="Pursley I."/>
            <person name="Horton D.L."/>
            <person name="Alikhan N.F."/>
            <person name="Baker D."/>
            <person name="Gharbi K."/>
            <person name="Hall N."/>
            <person name="Watson M."/>
            <person name="Adriaenssens E.M."/>
            <person name="Foster-Nyarko E."/>
            <person name="Jarju S."/>
            <person name="Secka A."/>
            <person name="Antonio M."/>
            <person name="Oren A."/>
            <person name="Chaudhuri R.R."/>
            <person name="La Ragione R."/>
            <person name="Hildebrand F."/>
            <person name="Pallen M.J."/>
        </authorList>
    </citation>
    <scope>NUCLEOTIDE SEQUENCE</scope>
    <source>
        <strain evidence="6">2889</strain>
    </source>
</reference>
<reference evidence="6" key="1">
    <citation type="submission" date="2020-10" db="EMBL/GenBank/DDBJ databases">
        <authorList>
            <person name="Gilroy R."/>
        </authorList>
    </citation>
    <scope>NUCLEOTIDE SEQUENCE</scope>
    <source>
        <strain evidence="6">2889</strain>
    </source>
</reference>
<dbReference type="InterPro" id="IPR026590">
    <property type="entry name" value="Ssirtuin_cat_dom"/>
</dbReference>
<comment type="caution">
    <text evidence="4">Lacks conserved residue(s) required for the propagation of feature annotation.</text>
</comment>
<sequence length="174" mass="19734">MQKIVVFTGAGVSADSGIATFRDSDGLWANYRIEDVCTPEALIHNRPVMIDFYNQRRRELLEKKPNPAHFALASLEQKYEVEVITQNIDDLHERAGSSKITHLHGEMNKLRSVADPERIYPIEGWEEAVAAMADGKASVNDFTSVWKEEVDAKDKYGDLLRPHVVFFGEQVPNY</sequence>
<organism evidence="6 7">
    <name type="scientific">Candidatus Pullibacteroides excrementavium</name>
    <dbReference type="NCBI Taxonomy" id="2840905"/>
    <lineage>
        <taxon>Bacteria</taxon>
        <taxon>Pseudomonadati</taxon>
        <taxon>Bacteroidota</taxon>
        <taxon>Bacteroidia</taxon>
        <taxon>Bacteroidales</taxon>
        <taxon>Candidatus Pullibacteroides</taxon>
    </lineage>
</organism>
<dbReference type="SUPFAM" id="SSF52467">
    <property type="entry name" value="DHS-like NAD/FAD-binding domain"/>
    <property type="match status" value="1"/>
</dbReference>
<dbReference type="PANTHER" id="PTHR11085">
    <property type="entry name" value="NAD-DEPENDENT PROTEIN DEACYLASE SIRTUIN-5, MITOCHONDRIAL-RELATED"/>
    <property type="match status" value="1"/>
</dbReference>
<dbReference type="EC" id="2.3.1.286" evidence="1"/>
<dbReference type="PROSITE" id="PS50305">
    <property type="entry name" value="SIRTUIN"/>
    <property type="match status" value="1"/>
</dbReference>
<evidence type="ECO:0000259" key="5">
    <source>
        <dbReference type="PROSITE" id="PS50305"/>
    </source>
</evidence>
<dbReference type="PANTHER" id="PTHR11085:SF4">
    <property type="entry name" value="NAD-DEPENDENT PROTEIN DEACYLASE"/>
    <property type="match status" value="1"/>
</dbReference>
<gene>
    <name evidence="6" type="ORF">IAB08_00600</name>
</gene>
<evidence type="ECO:0000313" key="7">
    <source>
        <dbReference type="Proteomes" id="UP000823612"/>
    </source>
</evidence>
<protein>
    <recommendedName>
        <fullName evidence="1">protein acetyllysine N-acetyltransferase</fullName>
        <ecNumber evidence="1">2.3.1.286</ecNumber>
    </recommendedName>
</protein>
<dbReference type="InterPro" id="IPR003000">
    <property type="entry name" value="Sirtuin"/>
</dbReference>
<name>A0A9D9H181_9BACT</name>
<dbReference type="GO" id="GO:0017136">
    <property type="term" value="F:histone deacetylase activity, NAD-dependent"/>
    <property type="evidence" value="ECO:0007669"/>
    <property type="project" value="TreeGrafter"/>
</dbReference>
<dbReference type="Proteomes" id="UP000823612">
    <property type="component" value="Unassembled WGS sequence"/>
</dbReference>
<dbReference type="InterPro" id="IPR026591">
    <property type="entry name" value="Sirtuin_cat_small_dom_sf"/>
</dbReference>
<feature type="non-terminal residue" evidence="6">
    <location>
        <position position="174"/>
    </location>
</feature>
<dbReference type="EMBL" id="JADIMZ010000010">
    <property type="protein sequence ID" value="MBO8431782.1"/>
    <property type="molecule type" value="Genomic_DNA"/>
</dbReference>
<evidence type="ECO:0000256" key="2">
    <source>
        <dbReference type="ARBA" id="ARBA00022679"/>
    </source>
</evidence>
<dbReference type="Gene3D" id="3.30.1600.10">
    <property type="entry name" value="SIR2/SIRT2 'Small Domain"/>
    <property type="match status" value="1"/>
</dbReference>
<evidence type="ECO:0000313" key="6">
    <source>
        <dbReference type="EMBL" id="MBO8431782.1"/>
    </source>
</evidence>
<dbReference type="Gene3D" id="3.40.50.1220">
    <property type="entry name" value="TPP-binding domain"/>
    <property type="match status" value="1"/>
</dbReference>
<evidence type="ECO:0000256" key="3">
    <source>
        <dbReference type="ARBA" id="ARBA00023027"/>
    </source>
</evidence>
<evidence type="ECO:0000256" key="1">
    <source>
        <dbReference type="ARBA" id="ARBA00012928"/>
    </source>
</evidence>
<proteinExistence type="predicted"/>
<dbReference type="GO" id="GO:0070403">
    <property type="term" value="F:NAD+ binding"/>
    <property type="evidence" value="ECO:0007669"/>
    <property type="project" value="InterPro"/>
</dbReference>
<dbReference type="Pfam" id="PF02146">
    <property type="entry name" value="SIR2"/>
    <property type="match status" value="1"/>
</dbReference>
<dbReference type="InterPro" id="IPR050134">
    <property type="entry name" value="NAD-dep_sirtuin_deacylases"/>
</dbReference>
<dbReference type="InterPro" id="IPR029035">
    <property type="entry name" value="DHS-like_NAD/FAD-binding_dom"/>
</dbReference>
<comment type="caution">
    <text evidence="6">The sequence shown here is derived from an EMBL/GenBank/DDBJ whole genome shotgun (WGS) entry which is preliminary data.</text>
</comment>
<keyword evidence="3" id="KW-0520">NAD</keyword>
<feature type="domain" description="Deacetylase sirtuin-type" evidence="5">
    <location>
        <begin position="1"/>
        <end position="174"/>
    </location>
</feature>